<sequence>EDGGAAAHQPQKISRAKTTGPGGRHRQTPPGWSQGPKPPVTSVAETDAPASPALSPATLAPGGVALPGLISPEESDDEQGDGRAGEALAQARTDKGDDKQASKRMPSNGSAVPSGLELEIPAISEAPSDRVRFEMLHIYEDHGGALAKQTQVVSELTGSQYRTPR</sequence>
<feature type="compositionally biased region" description="Low complexity" evidence="1">
    <location>
        <begin position="48"/>
        <end position="61"/>
    </location>
</feature>
<dbReference type="Proteomes" id="UP001189429">
    <property type="component" value="Unassembled WGS sequence"/>
</dbReference>
<proteinExistence type="predicted"/>
<evidence type="ECO:0000256" key="1">
    <source>
        <dbReference type="SAM" id="MobiDB-lite"/>
    </source>
</evidence>
<dbReference type="EMBL" id="CAUYUJ010000975">
    <property type="protein sequence ID" value="CAK0793473.1"/>
    <property type="molecule type" value="Genomic_DNA"/>
</dbReference>
<feature type="non-terminal residue" evidence="2">
    <location>
        <position position="165"/>
    </location>
</feature>
<reference evidence="2" key="1">
    <citation type="submission" date="2023-10" db="EMBL/GenBank/DDBJ databases">
        <authorList>
            <person name="Chen Y."/>
            <person name="Shah S."/>
            <person name="Dougan E. K."/>
            <person name="Thang M."/>
            <person name="Chan C."/>
        </authorList>
    </citation>
    <scope>NUCLEOTIDE SEQUENCE [LARGE SCALE GENOMIC DNA]</scope>
</reference>
<evidence type="ECO:0000313" key="3">
    <source>
        <dbReference type="Proteomes" id="UP001189429"/>
    </source>
</evidence>
<feature type="region of interest" description="Disordered" evidence="1">
    <location>
        <begin position="1"/>
        <end position="116"/>
    </location>
</feature>
<protein>
    <submittedName>
        <fullName evidence="2">Uncharacterized protein</fullName>
    </submittedName>
</protein>
<gene>
    <name evidence="2" type="ORF">PCOR1329_LOCUS3768</name>
</gene>
<organism evidence="2 3">
    <name type="scientific">Prorocentrum cordatum</name>
    <dbReference type="NCBI Taxonomy" id="2364126"/>
    <lineage>
        <taxon>Eukaryota</taxon>
        <taxon>Sar</taxon>
        <taxon>Alveolata</taxon>
        <taxon>Dinophyceae</taxon>
        <taxon>Prorocentrales</taxon>
        <taxon>Prorocentraceae</taxon>
        <taxon>Prorocentrum</taxon>
    </lineage>
</organism>
<accession>A0ABN9PPV2</accession>
<feature type="non-terminal residue" evidence="2">
    <location>
        <position position="1"/>
    </location>
</feature>
<evidence type="ECO:0000313" key="2">
    <source>
        <dbReference type="EMBL" id="CAK0793473.1"/>
    </source>
</evidence>
<feature type="compositionally biased region" description="Basic and acidic residues" evidence="1">
    <location>
        <begin position="92"/>
        <end position="101"/>
    </location>
</feature>
<name>A0ABN9PPV2_9DINO</name>
<comment type="caution">
    <text evidence="2">The sequence shown here is derived from an EMBL/GenBank/DDBJ whole genome shotgun (WGS) entry which is preliminary data.</text>
</comment>
<keyword evidence="3" id="KW-1185">Reference proteome</keyword>